<dbReference type="InterPro" id="IPR001633">
    <property type="entry name" value="EAL_dom"/>
</dbReference>
<feature type="domain" description="PAC" evidence="2">
    <location>
        <begin position="686"/>
        <end position="739"/>
    </location>
</feature>
<feature type="domain" description="PAS" evidence="1">
    <location>
        <begin position="177"/>
        <end position="221"/>
    </location>
</feature>
<dbReference type="EMBL" id="CP002056">
    <property type="protein sequence ID" value="ADI28791.1"/>
    <property type="molecule type" value="Genomic_DNA"/>
</dbReference>
<name>D7DM80_METV0</name>
<accession>D7DM80</accession>
<protein>
    <submittedName>
        <fullName evidence="5">Diguanylate cyclase/phosphodiesterase with PAS/PAC and GAF sensor(S)</fullName>
    </submittedName>
</protein>
<dbReference type="SUPFAM" id="SSF55785">
    <property type="entry name" value="PYP-like sensor domain (PAS domain)"/>
    <property type="match status" value="4"/>
</dbReference>
<dbReference type="InterPro" id="IPR003018">
    <property type="entry name" value="GAF"/>
</dbReference>
<dbReference type="PANTHER" id="PTHR44757">
    <property type="entry name" value="DIGUANYLATE CYCLASE DGCP"/>
    <property type="match status" value="1"/>
</dbReference>
<dbReference type="Pfam" id="PF08447">
    <property type="entry name" value="PAS_3"/>
    <property type="match status" value="2"/>
</dbReference>
<feature type="domain" description="PAC" evidence="2">
    <location>
        <begin position="266"/>
        <end position="318"/>
    </location>
</feature>
<dbReference type="Pfam" id="PF00563">
    <property type="entry name" value="EAL"/>
    <property type="match status" value="1"/>
</dbReference>
<evidence type="ECO:0000259" key="3">
    <source>
        <dbReference type="PROSITE" id="PS50883"/>
    </source>
</evidence>
<dbReference type="RefSeq" id="WP_013147107.1">
    <property type="nucleotide sequence ID" value="NC_014207.1"/>
</dbReference>
<dbReference type="NCBIfam" id="TIGR00254">
    <property type="entry name" value="GGDEF"/>
    <property type="match status" value="1"/>
</dbReference>
<dbReference type="InterPro" id="IPR000160">
    <property type="entry name" value="GGDEF_dom"/>
</dbReference>
<dbReference type="InterPro" id="IPR000014">
    <property type="entry name" value="PAS"/>
</dbReference>
<dbReference type="CDD" id="cd01948">
    <property type="entry name" value="EAL"/>
    <property type="match status" value="1"/>
</dbReference>
<dbReference type="SUPFAM" id="SSF55781">
    <property type="entry name" value="GAF domain-like"/>
    <property type="match status" value="2"/>
</dbReference>
<dbReference type="PROSITE" id="PS50887">
    <property type="entry name" value="GGDEF"/>
    <property type="match status" value="1"/>
</dbReference>
<evidence type="ECO:0000259" key="4">
    <source>
        <dbReference type="PROSITE" id="PS50887"/>
    </source>
</evidence>
<feature type="domain" description="PAS" evidence="1">
    <location>
        <begin position="319"/>
        <end position="389"/>
    </location>
</feature>
<feature type="domain" description="PAS" evidence="1">
    <location>
        <begin position="610"/>
        <end position="682"/>
    </location>
</feature>
<dbReference type="InterPro" id="IPR035965">
    <property type="entry name" value="PAS-like_dom_sf"/>
</dbReference>
<gene>
    <name evidence="5" type="ordered locus">M301_0405</name>
</gene>
<feature type="domain" description="GGDEF" evidence="4">
    <location>
        <begin position="897"/>
        <end position="1035"/>
    </location>
</feature>
<dbReference type="InterPro" id="IPR052155">
    <property type="entry name" value="Biofilm_reg_signaling"/>
</dbReference>
<dbReference type="Pfam" id="PF01590">
    <property type="entry name" value="GAF"/>
    <property type="match status" value="1"/>
</dbReference>
<evidence type="ECO:0000259" key="2">
    <source>
        <dbReference type="PROSITE" id="PS50113"/>
    </source>
</evidence>
<dbReference type="SUPFAM" id="SSF141868">
    <property type="entry name" value="EAL domain-like"/>
    <property type="match status" value="1"/>
</dbReference>
<dbReference type="PANTHER" id="PTHR44757:SF2">
    <property type="entry name" value="BIOFILM ARCHITECTURE MAINTENANCE PROTEIN MBAA"/>
    <property type="match status" value="1"/>
</dbReference>
<dbReference type="Gene3D" id="3.30.450.40">
    <property type="match status" value="2"/>
</dbReference>
<dbReference type="SMART" id="SM00086">
    <property type="entry name" value="PAC"/>
    <property type="match status" value="4"/>
</dbReference>
<dbReference type="eggNOG" id="COG5000">
    <property type="taxonomic scope" value="Bacteria"/>
</dbReference>
<dbReference type="InterPro" id="IPR035919">
    <property type="entry name" value="EAL_sf"/>
</dbReference>
<proteinExistence type="predicted"/>
<dbReference type="InterPro" id="IPR029787">
    <property type="entry name" value="Nucleotide_cyclase"/>
</dbReference>
<dbReference type="InterPro" id="IPR013655">
    <property type="entry name" value="PAS_fold_3"/>
</dbReference>
<dbReference type="InterPro" id="IPR001610">
    <property type="entry name" value="PAC"/>
</dbReference>
<dbReference type="eggNOG" id="COG2202">
    <property type="taxonomic scope" value="Bacteria"/>
</dbReference>
<dbReference type="HOGENOM" id="CLU_000445_41_0_4"/>
<dbReference type="CDD" id="cd01949">
    <property type="entry name" value="GGDEF"/>
    <property type="match status" value="1"/>
</dbReference>
<dbReference type="SMART" id="SM00267">
    <property type="entry name" value="GGDEF"/>
    <property type="match status" value="1"/>
</dbReference>
<dbReference type="SMART" id="SM00052">
    <property type="entry name" value="EAL"/>
    <property type="match status" value="1"/>
</dbReference>
<keyword evidence="6" id="KW-1185">Reference proteome</keyword>
<dbReference type="Gene3D" id="3.30.70.270">
    <property type="match status" value="1"/>
</dbReference>
<dbReference type="InterPro" id="IPR029016">
    <property type="entry name" value="GAF-like_dom_sf"/>
</dbReference>
<evidence type="ECO:0000313" key="5">
    <source>
        <dbReference type="EMBL" id="ADI28791.1"/>
    </source>
</evidence>
<organism evidence="5 6">
    <name type="scientific">Methylotenera versatilis (strain 301)</name>
    <dbReference type="NCBI Taxonomy" id="666681"/>
    <lineage>
        <taxon>Bacteria</taxon>
        <taxon>Pseudomonadati</taxon>
        <taxon>Pseudomonadota</taxon>
        <taxon>Betaproteobacteria</taxon>
        <taxon>Nitrosomonadales</taxon>
        <taxon>Methylophilaceae</taxon>
        <taxon>Methylotenera</taxon>
    </lineage>
</organism>
<dbReference type="OrthoDB" id="9813903at2"/>
<dbReference type="PROSITE" id="PS50113">
    <property type="entry name" value="PAC"/>
    <property type="match status" value="4"/>
</dbReference>
<feature type="domain" description="PAC" evidence="2">
    <location>
        <begin position="814"/>
        <end position="865"/>
    </location>
</feature>
<dbReference type="Gene3D" id="3.20.20.450">
    <property type="entry name" value="EAL domain"/>
    <property type="match status" value="1"/>
</dbReference>
<dbReference type="KEGG" id="meh:M301_0405"/>
<dbReference type="Gene3D" id="3.30.450.20">
    <property type="entry name" value="PAS domain"/>
    <property type="match status" value="4"/>
</dbReference>
<dbReference type="InterPro" id="IPR013656">
    <property type="entry name" value="PAS_4"/>
</dbReference>
<feature type="domain" description="EAL" evidence="3">
    <location>
        <begin position="1044"/>
        <end position="1298"/>
    </location>
</feature>
<dbReference type="eggNOG" id="COG5001">
    <property type="taxonomic scope" value="Bacteria"/>
</dbReference>
<evidence type="ECO:0000313" key="6">
    <source>
        <dbReference type="Proteomes" id="UP000000383"/>
    </source>
</evidence>
<dbReference type="PROSITE" id="PS50112">
    <property type="entry name" value="PAS"/>
    <property type="match status" value="3"/>
</dbReference>
<dbReference type="Pfam" id="PF00990">
    <property type="entry name" value="GGDEF"/>
    <property type="match status" value="1"/>
</dbReference>
<dbReference type="FunFam" id="3.20.20.450:FF:000001">
    <property type="entry name" value="Cyclic di-GMP phosphodiesterase yahA"/>
    <property type="match status" value="1"/>
</dbReference>
<dbReference type="SMART" id="SM00091">
    <property type="entry name" value="PAS"/>
    <property type="match status" value="3"/>
</dbReference>
<dbReference type="STRING" id="666681.M301_0405"/>
<dbReference type="SMART" id="SM00065">
    <property type="entry name" value="GAF"/>
    <property type="match status" value="2"/>
</dbReference>
<feature type="domain" description="PAC" evidence="2">
    <location>
        <begin position="386"/>
        <end position="444"/>
    </location>
</feature>
<dbReference type="CDD" id="cd00130">
    <property type="entry name" value="PAS"/>
    <property type="match status" value="3"/>
</dbReference>
<reference evidence="5 6" key="2">
    <citation type="journal article" date="2011" name="J. Bacteriol.">
        <title>Genomes of three methylotrophs from a single niche uncover genetic and metabolic divergence of Methylophilaceae.</title>
        <authorList>
            <person name="Lapidus A."/>
            <person name="Clum A."/>
            <person name="Labutti K."/>
            <person name="Kaluzhnaya M.G."/>
            <person name="Lim S."/>
            <person name="Beck D.A."/>
            <person name="Glavina Del Rio T."/>
            <person name="Nolan M."/>
            <person name="Mavromatis K."/>
            <person name="Huntemann M."/>
            <person name="Lucas S."/>
            <person name="Lidstrom M.E."/>
            <person name="Ivanova N."/>
            <person name="Chistoserdova L."/>
        </authorList>
    </citation>
    <scope>NUCLEOTIDE SEQUENCE [LARGE SCALE GENOMIC DNA]</scope>
    <source>
        <strain evidence="5 6">301</strain>
    </source>
</reference>
<dbReference type="NCBIfam" id="TIGR00229">
    <property type="entry name" value="sensory_box"/>
    <property type="match status" value="3"/>
</dbReference>
<dbReference type="InterPro" id="IPR000700">
    <property type="entry name" value="PAS-assoc_C"/>
</dbReference>
<dbReference type="PROSITE" id="PS50883">
    <property type="entry name" value="EAL"/>
    <property type="match status" value="1"/>
</dbReference>
<dbReference type="InterPro" id="IPR043128">
    <property type="entry name" value="Rev_trsase/Diguanyl_cyclase"/>
</dbReference>
<dbReference type="Pfam" id="PF08448">
    <property type="entry name" value="PAS_4"/>
    <property type="match status" value="1"/>
</dbReference>
<dbReference type="Pfam" id="PF13426">
    <property type="entry name" value="PAS_9"/>
    <property type="match status" value="1"/>
</dbReference>
<reference evidence="6" key="1">
    <citation type="submission" date="2010-05" db="EMBL/GenBank/DDBJ databases">
        <title>Complete sequence of Methylotenera sp. 301.</title>
        <authorList>
            <person name="Lucas S."/>
            <person name="Copeland A."/>
            <person name="Lapidus A."/>
            <person name="Cheng J.-F."/>
            <person name="Bruce D."/>
            <person name="Goodwin L."/>
            <person name="Pitluck S."/>
            <person name="Clum A."/>
            <person name="Land M."/>
            <person name="Hauser L."/>
            <person name="Kyrpides N."/>
            <person name="Ivanova N."/>
            <person name="Chistoservova L."/>
            <person name="Kalyuzhnaya M."/>
            <person name="Woyke T."/>
        </authorList>
    </citation>
    <scope>NUCLEOTIDE SEQUENCE [LARGE SCALE GENOMIC DNA]</scope>
    <source>
        <strain evidence="6">301</strain>
    </source>
</reference>
<sequence>MLKPEIPANESARLLALARYEVLDTVSEQEFDDITLLASQICEVPIALISLIDGDRQWFKSRVGLEATETPRDISFCGHAINDSNLLEVSNALEDSRFADNPLVTGTPDIRFYAGMPIVTSDGLALGTLCVIDRKSNQLTLKQRDMLGVLARQVMHLLEAKISSKQLLWLSDEMSKRAAFKKALLACAADSIISTTPEGIILTFNQAAERLLGYEQEELIGLHTPAIFHDPDEIIARAADLSLEFNQTIAPGFEVFVSKARLGMADIHEWSYIHKNGTRVPVRLAVSAMLDEQGHIIGFIGIASDISERRNQENAIFTATSQLEASIEAIPDLVWMKNMKGEFLRCNRSFERFLGSDKPNIIGKTDYDFFDRELAELFRSHDKKATNQDFPLITEEWLTFNDGYYGLFEVTKTGIKDIDGNLIGTLGMAHDITERKNIELKLRRKREAMQALNEISSQAIHTYYKQQLKEALAVAAKYLGMDIGILSKIQDDRCKIDVHSSPDERLYDGLELPFEDSYSSLLFQTDDIRFVEQMANSQYAKLRAYSLMGFESFIGLPILVDEQRYGLEFQSYQVHFNGFDATEIDFLHLFSRWAVSLIRRHNLSEQITKGNERLDLALKGASLGLWDLDVPTGKAFYNARWAEMLGYQLSEIEQSMDAFVKLLHPDEKDEVLAAVEAHFKGETADFSLEFRMRHQDGSWIWVYDHGRVMERSADGAPIRVLGTHMDISKRKATELLANSNAELLRRTSDMAKVGGWELNLATMSLYWSEGIKRIHEVADDYVPEITKVMNFYTLESKTRISAAVNNAIENGLSWDIELELITAKKNHKWVRAQGSAIDENGKVVRLVGAFQDITQQKTAEDAIKQLAFYDVLTQLPNRRLLIDRLERALVSSARSESYGALVFIDLDNFKTLNDTLGHDMGDALLKHVALRLQSCLRDCDTVARFGGDEFVVMLENLDLEPTAAKSHVEMVGAKIIHALNQSYEIVPDGHYSTPSLGATIFYGKNDTVDEALKRADIAMYQAKSAGRNCLRFFDPEIQANMDTKASLVETLRYGIGNNQFVLHYQPQIDRAGVLTGAEALVRWNHPKQGLISPLEFIPLAEEMGLILPLGKWVLETGCKQLVSWAGSKDTEHLNLSINVSARQFHQPNFVAQVLDVLSATNVNPQRLKLELTESMLVDDMDDVIAKMTLLQSAGIRFSLDDFGTGFSSLSYLKQLPLFQLKIDKSFVRDVLSDQNDAVIARTIVALASSLGLSVIAEGVEVEGQRDFLEGIGCYEYQGYLFSRPLSIEDFEDYRKALQKIDIERLLEKALLNDTKVKSRDS</sequence>
<dbReference type="Proteomes" id="UP000000383">
    <property type="component" value="Chromosome"/>
</dbReference>
<evidence type="ECO:0000259" key="1">
    <source>
        <dbReference type="PROSITE" id="PS50112"/>
    </source>
</evidence>
<dbReference type="SUPFAM" id="SSF55073">
    <property type="entry name" value="Nucleotide cyclase"/>
    <property type="match status" value="1"/>
</dbReference>